<dbReference type="Gene3D" id="2.130.10.10">
    <property type="entry name" value="YVTN repeat-like/Quinoprotein amine dehydrogenase"/>
    <property type="match status" value="2"/>
</dbReference>
<sequence length="517" mass="56603">MATDYRNVTTGSVGCPTILSAVSQNQRPPSYGTIWTVGGAAPPPGAAINDGRGRYIRSGTNAPLYTTNFCTARPKKEDDDESHEGRLAEALKIDQIARSLAKTKTAWNGCEWVGPYNKPGSTLVEQNIPSTPYKVLDAPGLRDDYYCSVLAYNPTFDILAVGLGSSLYKWPTQHPFLDFFAPTEDVLIGDELGNIYYYVVEWPSAFDVSRDGWHGTTTKVASISVHTQQICALSWTPNGYGFISGANDNLACYVEIERILKQRMQHPSERDNHSREGSNTLHQGTLSKRRNGSRRTWMRDSMESYVYGTYPVTKFGPDGETRNATLDPEDDVIPVRRGQEKHCWKHDAAVKAIAFCPWQDNLVATGGGSNDKCIHFWHVGSEALLATIVVSAQVTSLIWSTTRPEIAATFGYPTPDHPYRVAVFSWPSCKQVGAIAWSGGPRALSAIPYPKGPADAPKGSRTAREGTIIVASSDRSIKFHEIWPEGSKATFGGFGMLGGSDILEGLDGIEKEGDVIR</sequence>
<dbReference type="SUPFAM" id="SSF50978">
    <property type="entry name" value="WD40 repeat-like"/>
    <property type="match status" value="1"/>
</dbReference>
<dbReference type="GO" id="GO:0031145">
    <property type="term" value="P:anaphase-promoting complex-dependent catabolic process"/>
    <property type="evidence" value="ECO:0007669"/>
    <property type="project" value="TreeGrafter"/>
</dbReference>
<reference evidence="5" key="2">
    <citation type="journal article" date="2019" name="Mol. Plant Microbe Interact.">
        <title>Genome sequence resources for four phytopathogenic fungi from the Colletotrichum orbiculare species complex.</title>
        <authorList>
            <person name="Gan P."/>
            <person name="Tsushima A."/>
            <person name="Narusaka M."/>
            <person name="Narusaka Y."/>
            <person name="Takano Y."/>
            <person name="Kubo Y."/>
            <person name="Shirasu K."/>
        </authorList>
    </citation>
    <scope>GENOME REANNOTATION</scope>
    <source>
        <strain evidence="5">104-T / ATCC 96160 / CBS 514.97 / LARS 414 / MAFF 240422</strain>
    </source>
</reference>
<keyword evidence="2" id="KW-0677">Repeat</keyword>
<feature type="region of interest" description="Disordered" evidence="3">
    <location>
        <begin position="264"/>
        <end position="294"/>
    </location>
</feature>
<protein>
    <submittedName>
        <fullName evidence="4">Meiosis-specific APC/C activator protein AMA1</fullName>
    </submittedName>
</protein>
<organism evidence="4 5">
    <name type="scientific">Colletotrichum orbiculare (strain 104-T / ATCC 96160 / CBS 514.97 / LARS 414 / MAFF 240422)</name>
    <name type="common">Cucumber anthracnose fungus</name>
    <name type="synonym">Colletotrichum lagenarium</name>
    <dbReference type="NCBI Taxonomy" id="1213857"/>
    <lineage>
        <taxon>Eukaryota</taxon>
        <taxon>Fungi</taxon>
        <taxon>Dikarya</taxon>
        <taxon>Ascomycota</taxon>
        <taxon>Pezizomycotina</taxon>
        <taxon>Sordariomycetes</taxon>
        <taxon>Hypocreomycetidae</taxon>
        <taxon>Glomerellales</taxon>
        <taxon>Glomerellaceae</taxon>
        <taxon>Colletotrichum</taxon>
        <taxon>Colletotrichum orbiculare species complex</taxon>
    </lineage>
</organism>
<evidence type="ECO:0000256" key="3">
    <source>
        <dbReference type="SAM" id="MobiDB-lite"/>
    </source>
</evidence>
<feature type="compositionally biased region" description="Polar residues" evidence="3">
    <location>
        <begin position="277"/>
        <end position="286"/>
    </location>
</feature>
<dbReference type="InterPro" id="IPR036322">
    <property type="entry name" value="WD40_repeat_dom_sf"/>
</dbReference>
<evidence type="ECO:0000256" key="1">
    <source>
        <dbReference type="ARBA" id="ARBA00022574"/>
    </source>
</evidence>
<keyword evidence="1" id="KW-0853">WD repeat</keyword>
<dbReference type="AlphaFoldDB" id="A0A484G479"/>
<dbReference type="InterPro" id="IPR015943">
    <property type="entry name" value="WD40/YVTN_repeat-like_dom_sf"/>
</dbReference>
<dbReference type="STRING" id="1213857.A0A484G479"/>
<comment type="caution">
    <text evidence="4">The sequence shown here is derived from an EMBL/GenBank/DDBJ whole genome shotgun (WGS) entry which is preliminary data.</text>
</comment>
<dbReference type="Proteomes" id="UP000014480">
    <property type="component" value="Unassembled WGS sequence"/>
</dbReference>
<dbReference type="GO" id="GO:1990757">
    <property type="term" value="F:ubiquitin ligase activator activity"/>
    <property type="evidence" value="ECO:0007669"/>
    <property type="project" value="TreeGrafter"/>
</dbReference>
<dbReference type="SMART" id="SM00320">
    <property type="entry name" value="WD40"/>
    <property type="match status" value="3"/>
</dbReference>
<dbReference type="GO" id="GO:0005680">
    <property type="term" value="C:anaphase-promoting complex"/>
    <property type="evidence" value="ECO:0007669"/>
    <property type="project" value="TreeGrafter"/>
</dbReference>
<accession>A0A484G479</accession>
<dbReference type="EMBL" id="AMCV02000002">
    <property type="protein sequence ID" value="TDZ25316.1"/>
    <property type="molecule type" value="Genomic_DNA"/>
</dbReference>
<proteinExistence type="predicted"/>
<feature type="compositionally biased region" description="Basic and acidic residues" evidence="3">
    <location>
        <begin position="264"/>
        <end position="276"/>
    </location>
</feature>
<dbReference type="Pfam" id="PF00400">
    <property type="entry name" value="WD40"/>
    <property type="match status" value="2"/>
</dbReference>
<dbReference type="PANTHER" id="PTHR19918:SF5">
    <property type="entry name" value="MEIOSIS-SPECIFIC APC_C ACTIVATOR PROTEIN AMA1"/>
    <property type="match status" value="1"/>
</dbReference>
<dbReference type="InterPro" id="IPR001680">
    <property type="entry name" value="WD40_rpt"/>
</dbReference>
<dbReference type="OrthoDB" id="10263272at2759"/>
<dbReference type="GO" id="GO:0010997">
    <property type="term" value="F:anaphase-promoting complex binding"/>
    <property type="evidence" value="ECO:0007669"/>
    <property type="project" value="InterPro"/>
</dbReference>
<evidence type="ECO:0000313" key="4">
    <source>
        <dbReference type="EMBL" id="TDZ25316.1"/>
    </source>
</evidence>
<name>A0A484G479_COLOR</name>
<evidence type="ECO:0000313" key="5">
    <source>
        <dbReference type="Proteomes" id="UP000014480"/>
    </source>
</evidence>
<dbReference type="InterPro" id="IPR033010">
    <property type="entry name" value="Cdc20/Fizzy"/>
</dbReference>
<dbReference type="PANTHER" id="PTHR19918">
    <property type="entry name" value="CELL DIVISION CYCLE 20 CDC20 FIZZY -RELATED"/>
    <property type="match status" value="1"/>
</dbReference>
<reference evidence="5" key="1">
    <citation type="journal article" date="2013" name="New Phytol.">
        <title>Comparative genomic and transcriptomic analyses reveal the hemibiotrophic stage shift of Colletotrichum fungi.</title>
        <authorList>
            <person name="Gan P."/>
            <person name="Ikeda K."/>
            <person name="Irieda H."/>
            <person name="Narusaka M."/>
            <person name="O'Connell R.J."/>
            <person name="Narusaka Y."/>
            <person name="Takano Y."/>
            <person name="Kubo Y."/>
            <person name="Shirasu K."/>
        </authorList>
    </citation>
    <scope>NUCLEOTIDE SEQUENCE [LARGE SCALE GENOMIC DNA]</scope>
    <source>
        <strain evidence="5">104-T / ATCC 96160 / CBS 514.97 / LARS 414 / MAFF 240422</strain>
    </source>
</reference>
<dbReference type="GO" id="GO:1905786">
    <property type="term" value="P:positive regulation of anaphase-promoting complex-dependent catabolic process"/>
    <property type="evidence" value="ECO:0007669"/>
    <property type="project" value="TreeGrafter"/>
</dbReference>
<evidence type="ECO:0000256" key="2">
    <source>
        <dbReference type="ARBA" id="ARBA00022737"/>
    </source>
</evidence>
<gene>
    <name evidence="4" type="primary">AMA1</name>
    <name evidence="4" type="ORF">Cob_v001841</name>
</gene>
<keyword evidence="5" id="KW-1185">Reference proteome</keyword>